<evidence type="ECO:0000256" key="8">
    <source>
        <dbReference type="ARBA" id="ARBA00023118"/>
    </source>
</evidence>
<keyword evidence="4" id="KW-0547">Nucleotide-binding</keyword>
<keyword evidence="5" id="KW-0067">ATP-binding</keyword>
<evidence type="ECO:0000313" key="12">
    <source>
        <dbReference type="EMBL" id="GAK74468.1"/>
    </source>
</evidence>
<evidence type="ECO:0000313" key="13">
    <source>
        <dbReference type="Proteomes" id="UP000028980"/>
    </source>
</evidence>
<dbReference type="Proteomes" id="UP000028980">
    <property type="component" value="Unassembled WGS sequence"/>
</dbReference>
<evidence type="ECO:0000256" key="10">
    <source>
        <dbReference type="ARBA" id="ARBA00048304"/>
    </source>
</evidence>
<dbReference type="GO" id="GO:0009117">
    <property type="term" value="P:nucleotide metabolic process"/>
    <property type="evidence" value="ECO:0007669"/>
    <property type="project" value="UniProtKB-KW"/>
</dbReference>
<comment type="catalytic activity">
    <reaction evidence="10">
        <text>GTP + ATP = 3',3'-cGAMP + 2 diphosphate</text>
        <dbReference type="Rhea" id="RHEA:35647"/>
        <dbReference type="ChEBI" id="CHEBI:30616"/>
        <dbReference type="ChEBI" id="CHEBI:33019"/>
        <dbReference type="ChEBI" id="CHEBI:37565"/>
        <dbReference type="ChEBI" id="CHEBI:71501"/>
    </reaction>
    <physiologicalReaction direction="left-to-right" evidence="10">
        <dbReference type="Rhea" id="RHEA:35648"/>
    </physiologicalReaction>
</comment>
<protein>
    <recommendedName>
        <fullName evidence="9">Cyclic GMP-AMP synthase</fullName>
    </recommendedName>
</protein>
<evidence type="ECO:0000256" key="3">
    <source>
        <dbReference type="ARBA" id="ARBA00022723"/>
    </source>
</evidence>
<evidence type="ECO:0000256" key="5">
    <source>
        <dbReference type="ARBA" id="ARBA00022840"/>
    </source>
</evidence>
<keyword evidence="6" id="KW-0460">Magnesium</keyword>
<organism evidence="12 13">
    <name type="scientific">Nonlabens ulvanivorans</name>
    <name type="common">Persicivirga ulvanivorans</name>
    <dbReference type="NCBI Taxonomy" id="906888"/>
    <lineage>
        <taxon>Bacteria</taxon>
        <taxon>Pseudomonadati</taxon>
        <taxon>Bacteroidota</taxon>
        <taxon>Flavobacteriia</taxon>
        <taxon>Flavobacteriales</taxon>
        <taxon>Flavobacteriaceae</taxon>
        <taxon>Nonlabens</taxon>
    </lineage>
</organism>
<reference evidence="12 13" key="1">
    <citation type="journal article" date="2014" name="Genome Announc.">
        <title>Draft Genome Sequences of Marine Flavobacterium Nonlabens Strains NR17, NR24, NR27, NR32, NR33, and Ara13.</title>
        <authorList>
            <person name="Nakanishi M."/>
            <person name="Meirelles P."/>
            <person name="Suzuki R."/>
            <person name="Takatani N."/>
            <person name="Mino S."/>
            <person name="Suda W."/>
            <person name="Oshima K."/>
            <person name="Hattori M."/>
            <person name="Ohkuma M."/>
            <person name="Hosokawa M."/>
            <person name="Miyashita K."/>
            <person name="Thompson F.L."/>
            <person name="Niwa A."/>
            <person name="Sawabe T."/>
            <person name="Sawabe T."/>
        </authorList>
    </citation>
    <scope>NUCLEOTIDE SEQUENCE [LARGE SCALE GENOMIC DNA]</scope>
    <source>
        <strain evidence="13">JCM19296</strain>
    </source>
</reference>
<dbReference type="GO" id="GO:0051607">
    <property type="term" value="P:defense response to virus"/>
    <property type="evidence" value="ECO:0007669"/>
    <property type="project" value="UniProtKB-KW"/>
</dbReference>
<keyword evidence="8" id="KW-0051">Antiviral defense</keyword>
<dbReference type="GO" id="GO:0016779">
    <property type="term" value="F:nucleotidyltransferase activity"/>
    <property type="evidence" value="ECO:0007669"/>
    <property type="project" value="UniProtKB-KW"/>
</dbReference>
<dbReference type="InterPro" id="IPR048445">
    <property type="entry name" value="DncV-like_NTFase"/>
</dbReference>
<evidence type="ECO:0000259" key="11">
    <source>
        <dbReference type="Pfam" id="PF21654"/>
    </source>
</evidence>
<accession>A0A081D6C2</accession>
<evidence type="ECO:0000256" key="7">
    <source>
        <dbReference type="ARBA" id="ARBA00023080"/>
    </source>
</evidence>
<keyword evidence="2" id="KW-0548">Nucleotidyltransferase</keyword>
<evidence type="ECO:0000256" key="9">
    <source>
        <dbReference type="ARBA" id="ARBA00044145"/>
    </source>
</evidence>
<dbReference type="GO" id="GO:0005524">
    <property type="term" value="F:ATP binding"/>
    <property type="evidence" value="ECO:0007669"/>
    <property type="project" value="UniProtKB-KW"/>
</dbReference>
<proteinExistence type="predicted"/>
<name>A0A081D6C2_NONUL</name>
<keyword evidence="1" id="KW-0808">Transferase</keyword>
<evidence type="ECO:0000256" key="4">
    <source>
        <dbReference type="ARBA" id="ARBA00022741"/>
    </source>
</evidence>
<dbReference type="EMBL" id="BBLG01000001">
    <property type="protein sequence ID" value="GAK74468.1"/>
    <property type="molecule type" value="Genomic_DNA"/>
</dbReference>
<keyword evidence="7" id="KW-0546">Nucleotide metabolism</keyword>
<evidence type="ECO:0000256" key="6">
    <source>
        <dbReference type="ARBA" id="ARBA00022842"/>
    </source>
</evidence>
<dbReference type="GO" id="GO:0046872">
    <property type="term" value="F:metal ion binding"/>
    <property type="evidence" value="ECO:0007669"/>
    <property type="project" value="UniProtKB-KW"/>
</dbReference>
<dbReference type="AlphaFoldDB" id="A0A081D6C2"/>
<evidence type="ECO:0000256" key="1">
    <source>
        <dbReference type="ARBA" id="ARBA00022679"/>
    </source>
</evidence>
<gene>
    <name evidence="12" type="ORF">JCM19296_46</name>
</gene>
<comment type="caution">
    <text evidence="12">The sequence shown here is derived from an EMBL/GenBank/DDBJ whole genome shotgun (WGS) entry which is preliminary data.</text>
</comment>
<feature type="domain" description="Cyclic GMP-AMP synthase DncV-like nucleotidyltransferase" evidence="11">
    <location>
        <begin position="49"/>
        <end position="127"/>
    </location>
</feature>
<sequence>MCNCNKLMLDYESKITVPAAKKKKIQDSKDVLRKRIVDYFKGNHPDYKPKFAIQGSYIMKTTIVTKDEECDLDDGVYFLRDVDVTATTLQKWVKNALDGATTEPVQHRSKCLRVDYKADYHIDFPVYIFPEDDDHPSIAIKDTGFEESDPKEVKDWYAKKKKRKYSIKQNSKGTERMVRS</sequence>
<dbReference type="Pfam" id="PF21654">
    <property type="entry name" value="DncV-like_NTFase"/>
    <property type="match status" value="1"/>
</dbReference>
<evidence type="ECO:0000256" key="2">
    <source>
        <dbReference type="ARBA" id="ARBA00022695"/>
    </source>
</evidence>
<keyword evidence="3" id="KW-0479">Metal-binding</keyword>